<evidence type="ECO:0000313" key="1">
    <source>
        <dbReference type="EMBL" id="DAE24180.1"/>
    </source>
</evidence>
<accession>A0A8S5QZT7</accession>
<dbReference type="EMBL" id="BK015770">
    <property type="protein sequence ID" value="DAE24180.1"/>
    <property type="molecule type" value="Genomic_DNA"/>
</dbReference>
<protein>
    <submittedName>
        <fullName evidence="1">Uncharacterized protein</fullName>
    </submittedName>
</protein>
<organism evidence="1">
    <name type="scientific">Caudovirales sp. ctNZz8</name>
    <dbReference type="NCBI Taxonomy" id="2826772"/>
    <lineage>
        <taxon>Viruses</taxon>
        <taxon>Duplodnaviria</taxon>
        <taxon>Heunggongvirae</taxon>
        <taxon>Uroviricota</taxon>
        <taxon>Caudoviricetes</taxon>
    </lineage>
</organism>
<sequence length="68" mass="7863">MKREVYQRGTSGVKYGIWNCQSKEFQFGISEDTPMLAVARLFQKIGDDARKWRFEPRPLSHAGKEAQS</sequence>
<name>A0A8S5QZT7_9CAUD</name>
<reference evidence="1" key="1">
    <citation type="journal article" date="2021" name="Proc. Natl. Acad. Sci. U.S.A.">
        <title>A Catalog of Tens of Thousands of Viruses from Human Metagenomes Reveals Hidden Associations with Chronic Diseases.</title>
        <authorList>
            <person name="Tisza M.J."/>
            <person name="Buck C.B."/>
        </authorList>
    </citation>
    <scope>NUCLEOTIDE SEQUENCE</scope>
    <source>
        <strain evidence="1">CtNZz8</strain>
    </source>
</reference>
<proteinExistence type="predicted"/>